<dbReference type="Pfam" id="PF02687">
    <property type="entry name" value="FtsX"/>
    <property type="match status" value="1"/>
</dbReference>
<evidence type="ECO:0000313" key="11">
    <source>
        <dbReference type="Proteomes" id="UP000464378"/>
    </source>
</evidence>
<dbReference type="AlphaFoldDB" id="A0A6C2YXZ4"/>
<gene>
    <name evidence="10" type="ORF">GMBLW1_35680</name>
</gene>
<keyword evidence="3" id="KW-1003">Cell membrane</keyword>
<dbReference type="InterPro" id="IPR051447">
    <property type="entry name" value="Lipoprotein-release_system"/>
</dbReference>
<evidence type="ECO:0000256" key="1">
    <source>
        <dbReference type="ARBA" id="ARBA00004651"/>
    </source>
</evidence>
<feature type="transmembrane region" description="Helical" evidence="8">
    <location>
        <begin position="12"/>
        <end position="34"/>
    </location>
</feature>
<dbReference type="EMBL" id="LR593887">
    <property type="protein sequence ID" value="VTS08606.1"/>
    <property type="molecule type" value="Genomic_DNA"/>
</dbReference>
<keyword evidence="11" id="KW-1185">Reference proteome</keyword>
<organism evidence="10">
    <name type="scientific">Tuwongella immobilis</name>
    <dbReference type="NCBI Taxonomy" id="692036"/>
    <lineage>
        <taxon>Bacteria</taxon>
        <taxon>Pseudomonadati</taxon>
        <taxon>Planctomycetota</taxon>
        <taxon>Planctomycetia</taxon>
        <taxon>Gemmatales</taxon>
        <taxon>Gemmataceae</taxon>
        <taxon>Tuwongella</taxon>
    </lineage>
</organism>
<keyword evidence="6 8" id="KW-0472">Membrane</keyword>
<accession>A0A6C2YXZ4</accession>
<evidence type="ECO:0000313" key="10">
    <source>
        <dbReference type="EMBL" id="VIP05625.1"/>
    </source>
</evidence>
<feature type="transmembrane region" description="Helical" evidence="8">
    <location>
        <begin position="372"/>
        <end position="396"/>
    </location>
</feature>
<dbReference type="InParanoid" id="A0A6C2YXZ4"/>
<comment type="similarity">
    <text evidence="2">Belongs to the ABC-4 integral membrane protein family. LolC/E subfamily.</text>
</comment>
<evidence type="ECO:0000259" key="9">
    <source>
        <dbReference type="Pfam" id="PF02687"/>
    </source>
</evidence>
<keyword evidence="10" id="KW-0449">Lipoprotein</keyword>
<dbReference type="GO" id="GO:0044874">
    <property type="term" value="P:lipoprotein localization to outer membrane"/>
    <property type="evidence" value="ECO:0007669"/>
    <property type="project" value="TreeGrafter"/>
</dbReference>
<dbReference type="KEGG" id="tim:GMBLW1_35680"/>
<dbReference type="RefSeq" id="WP_162660746.1">
    <property type="nucleotide sequence ID" value="NZ_LR593887.1"/>
</dbReference>
<evidence type="ECO:0000256" key="4">
    <source>
        <dbReference type="ARBA" id="ARBA00022692"/>
    </source>
</evidence>
<dbReference type="InterPro" id="IPR003838">
    <property type="entry name" value="ABC3_permease_C"/>
</dbReference>
<proteinExistence type="inferred from homology"/>
<feature type="transmembrane region" description="Helical" evidence="8">
    <location>
        <begin position="326"/>
        <end position="351"/>
    </location>
</feature>
<evidence type="ECO:0000256" key="6">
    <source>
        <dbReference type="ARBA" id="ARBA00023136"/>
    </source>
</evidence>
<evidence type="ECO:0000256" key="8">
    <source>
        <dbReference type="SAM" id="Phobius"/>
    </source>
</evidence>
<comment type="subcellular location">
    <subcellularLocation>
        <location evidence="1">Cell membrane</location>
        <topology evidence="1">Multi-pass membrane protein</topology>
    </subcellularLocation>
</comment>
<keyword evidence="5 8" id="KW-1133">Transmembrane helix</keyword>
<dbReference type="Proteomes" id="UP000464378">
    <property type="component" value="Chromosome"/>
</dbReference>
<dbReference type="FunCoup" id="A0A6C2YXZ4">
    <property type="interactions" value="180"/>
</dbReference>
<feature type="domain" description="ABC3 transporter permease C-terminal" evidence="9">
    <location>
        <begin position="329"/>
        <end position="461"/>
    </location>
</feature>
<evidence type="ECO:0000256" key="3">
    <source>
        <dbReference type="ARBA" id="ARBA00022475"/>
    </source>
</evidence>
<evidence type="ECO:0000256" key="5">
    <source>
        <dbReference type="ARBA" id="ARBA00022989"/>
    </source>
</evidence>
<keyword evidence="4 8" id="KW-0812">Transmembrane</keyword>
<dbReference type="PANTHER" id="PTHR30489:SF0">
    <property type="entry name" value="LIPOPROTEIN-RELEASING SYSTEM TRANSMEMBRANE PROTEIN LOLE"/>
    <property type="match status" value="1"/>
</dbReference>
<feature type="region of interest" description="Disordered" evidence="7">
    <location>
        <begin position="156"/>
        <end position="183"/>
    </location>
</feature>
<evidence type="ECO:0000256" key="7">
    <source>
        <dbReference type="SAM" id="MobiDB-lite"/>
    </source>
</evidence>
<name>A0A6C2YXZ4_9BACT</name>
<evidence type="ECO:0000256" key="2">
    <source>
        <dbReference type="ARBA" id="ARBA00005236"/>
    </source>
</evidence>
<dbReference type="PANTHER" id="PTHR30489">
    <property type="entry name" value="LIPOPROTEIN-RELEASING SYSTEM TRANSMEMBRANE PROTEIN LOLE"/>
    <property type="match status" value="1"/>
</dbReference>
<sequence>MYKLLLCSRYLCTRYLALICIISVLLGVATLIVVNSVMSGFSSKLKERLHGLLSDVVIESPSYGGFPLKPAEMMKMIQDSPAGKHIEAMSPTVEVFAMMQYRVGPSEPITRAIRLIGIDPESRSAVGGFSEFLLRQKNNPKPEFELTESARKRTDMMRRPDPTPVRVETLEPNAPPPLDPPPREKPTLYGAIVGHAIASFRQKTGANPKDVKDVFLLEEGDNILVTTVGAQEMLPVFSHFFVTDYVKTEMSEYDSNYVFVPLTYLQQLRAMEGRVTNLQIRLKDYQFAPEVVATLKELFPTRDYMVQTWEDKQGPLLSAIAVERGILNVLLFMIVGVAGFSILAIFSMIVAEKTRDIGILKSLGASHRGVMSIFLTYGLLLGVVGALLGTGLGLWITDNLNEIEQFLAKITGQDIFPRDVYYFDKIPTNVELSSVGLVNFGAILTAVIFSLVPAMRAAYLHPVRALRYD</sequence>
<feature type="transmembrane region" description="Helical" evidence="8">
    <location>
        <begin position="437"/>
        <end position="459"/>
    </location>
</feature>
<dbReference type="EMBL" id="LR586016">
    <property type="protein sequence ID" value="VIP05625.1"/>
    <property type="molecule type" value="Genomic_DNA"/>
</dbReference>
<protein>
    <recommendedName>
        <fullName evidence="9">ABC3 transporter permease C-terminal domain-containing protein</fullName>
    </recommendedName>
</protein>
<dbReference type="GO" id="GO:0098797">
    <property type="term" value="C:plasma membrane protein complex"/>
    <property type="evidence" value="ECO:0007669"/>
    <property type="project" value="TreeGrafter"/>
</dbReference>
<reference evidence="10" key="1">
    <citation type="submission" date="2019-04" db="EMBL/GenBank/DDBJ databases">
        <authorList>
            <consortium name="Science for Life Laboratories"/>
        </authorList>
    </citation>
    <scope>NUCLEOTIDE SEQUENCE</scope>
    <source>
        <strain evidence="10">MBLW1</strain>
    </source>
</reference>